<evidence type="ECO:0000313" key="4">
    <source>
        <dbReference type="Proteomes" id="UP001475781"/>
    </source>
</evidence>
<dbReference type="Proteomes" id="UP001475781">
    <property type="component" value="Chromosome"/>
</dbReference>
<feature type="domain" description="Activator of Hsp90 ATPase homologue 1/2-like C-terminal" evidence="2">
    <location>
        <begin position="30"/>
        <end position="142"/>
    </location>
</feature>
<evidence type="ECO:0000259" key="2">
    <source>
        <dbReference type="Pfam" id="PF08327"/>
    </source>
</evidence>
<evidence type="ECO:0000256" key="1">
    <source>
        <dbReference type="ARBA" id="ARBA00006817"/>
    </source>
</evidence>
<dbReference type="SUPFAM" id="SSF55961">
    <property type="entry name" value="Bet v1-like"/>
    <property type="match status" value="1"/>
</dbReference>
<name>A0ABZ2W790_9GAMM</name>
<dbReference type="EMBL" id="CP101118">
    <property type="protein sequence ID" value="WZF90442.1"/>
    <property type="molecule type" value="Genomic_DNA"/>
</dbReference>
<organism evidence="3 4">
    <name type="scientific">Marinobacter metalliresistant</name>
    <dbReference type="NCBI Taxonomy" id="2961995"/>
    <lineage>
        <taxon>Bacteria</taxon>
        <taxon>Pseudomonadati</taxon>
        <taxon>Pseudomonadota</taxon>
        <taxon>Gammaproteobacteria</taxon>
        <taxon>Pseudomonadales</taxon>
        <taxon>Marinobacteraceae</taxon>
        <taxon>Marinobacter</taxon>
    </lineage>
</organism>
<dbReference type="InterPro" id="IPR023393">
    <property type="entry name" value="START-like_dom_sf"/>
</dbReference>
<comment type="similarity">
    <text evidence="1">Belongs to the AHA1 family.</text>
</comment>
<accession>A0ABZ2W790</accession>
<sequence>MALDADDIQGNIWREGEWVVARLQRKIGYAPEVVWKMLTDSVCLSQWLAPGTLEQERGGRVKLDFGNSGTPIDCRISACEPHCLLAYSWSAGDDPERPLVWELSPDGGGTILTLTLFLPDDELIAIACAGWDAHLEMLMAAMEGIRISFPAARFHESRSAFAELARKNWQPEWAER</sequence>
<evidence type="ECO:0000313" key="3">
    <source>
        <dbReference type="EMBL" id="WZF90442.1"/>
    </source>
</evidence>
<dbReference type="InterPro" id="IPR013538">
    <property type="entry name" value="ASHA1/2-like_C"/>
</dbReference>
<dbReference type="Pfam" id="PF08327">
    <property type="entry name" value="AHSA1"/>
    <property type="match status" value="1"/>
</dbReference>
<protein>
    <submittedName>
        <fullName evidence="3">SRPBCC family protein</fullName>
    </submittedName>
</protein>
<dbReference type="Gene3D" id="3.30.530.20">
    <property type="match status" value="1"/>
</dbReference>
<proteinExistence type="inferred from homology"/>
<dbReference type="CDD" id="cd08899">
    <property type="entry name" value="SRPBCC_CalC_Aha1-like_6"/>
    <property type="match status" value="1"/>
</dbReference>
<reference evidence="3 4" key="1">
    <citation type="submission" date="2022-07" db="EMBL/GenBank/DDBJ databases">
        <title>A copper resistant bacterium isolated from sediment samples of deep sea hydrothermal areas.</title>
        <authorList>
            <person name="Zeng X."/>
        </authorList>
    </citation>
    <scope>NUCLEOTIDE SEQUENCE [LARGE SCALE GENOMIC DNA]</scope>
    <source>
        <strain evidence="4">CuT 6</strain>
    </source>
</reference>
<dbReference type="RefSeq" id="WP_117618324.1">
    <property type="nucleotide sequence ID" value="NZ_CP101118.1"/>
</dbReference>
<keyword evidence="4" id="KW-1185">Reference proteome</keyword>
<gene>
    <name evidence="3" type="ORF">NLK58_09745</name>
</gene>